<evidence type="ECO:0000313" key="5">
    <source>
        <dbReference type="EMBL" id="OOF33809.1"/>
    </source>
</evidence>
<dbReference type="InterPro" id="IPR023187">
    <property type="entry name" value="Tscrpt_reg_MarR-type_CS"/>
</dbReference>
<reference evidence="6" key="1">
    <citation type="submission" date="2017-01" db="EMBL/GenBank/DDBJ databases">
        <title>Draft genome of the species Salinivibrio costicola subsp. alcaliphilus.</title>
        <authorList>
            <person name="Lopez-Hermoso C."/>
            <person name="De La Haba R."/>
            <person name="Sanchez-Porro C."/>
            <person name="Ventosa A."/>
        </authorList>
    </citation>
    <scope>NUCLEOTIDE SEQUENCE [LARGE SCALE GENOMIC DNA]</scope>
    <source>
        <strain evidence="6">CBH448</strain>
    </source>
</reference>
<evidence type="ECO:0000256" key="1">
    <source>
        <dbReference type="ARBA" id="ARBA00023015"/>
    </source>
</evidence>
<dbReference type="InterPro" id="IPR036390">
    <property type="entry name" value="WH_DNA-bd_sf"/>
</dbReference>
<dbReference type="SMART" id="SM00347">
    <property type="entry name" value="HTH_MARR"/>
    <property type="match status" value="1"/>
</dbReference>
<dbReference type="Pfam" id="PF01047">
    <property type="entry name" value="MarR"/>
    <property type="match status" value="1"/>
</dbReference>
<dbReference type="PANTHER" id="PTHR42756">
    <property type="entry name" value="TRANSCRIPTIONAL REGULATOR, MARR"/>
    <property type="match status" value="1"/>
</dbReference>
<dbReference type="InterPro" id="IPR036388">
    <property type="entry name" value="WH-like_DNA-bd_sf"/>
</dbReference>
<dbReference type="SUPFAM" id="SSF46785">
    <property type="entry name" value="Winged helix' DNA-binding domain"/>
    <property type="match status" value="1"/>
</dbReference>
<proteinExistence type="predicted"/>
<keyword evidence="3" id="KW-0804">Transcription</keyword>
<gene>
    <name evidence="5" type="ORF">BZJ21_09150</name>
</gene>
<protein>
    <submittedName>
        <fullName evidence="5">MarR family transcriptional regulator</fullName>
    </submittedName>
</protein>
<dbReference type="InterPro" id="IPR000835">
    <property type="entry name" value="HTH_MarR-typ"/>
</dbReference>
<evidence type="ECO:0000256" key="3">
    <source>
        <dbReference type="ARBA" id="ARBA00023163"/>
    </source>
</evidence>
<dbReference type="EMBL" id="MUFR01000022">
    <property type="protein sequence ID" value="OOF33809.1"/>
    <property type="molecule type" value="Genomic_DNA"/>
</dbReference>
<dbReference type="PROSITE" id="PS50995">
    <property type="entry name" value="HTH_MARR_2"/>
    <property type="match status" value="1"/>
</dbReference>
<feature type="domain" description="HTH marR-type" evidence="4">
    <location>
        <begin position="16"/>
        <end position="151"/>
    </location>
</feature>
<keyword evidence="2" id="KW-0238">DNA-binding</keyword>
<comment type="caution">
    <text evidence="5">The sequence shown here is derived from an EMBL/GenBank/DDBJ whole genome shotgun (WGS) entry which is preliminary data.</text>
</comment>
<dbReference type="PROSITE" id="PS01117">
    <property type="entry name" value="HTH_MARR_1"/>
    <property type="match status" value="1"/>
</dbReference>
<accession>A0ABX3KQJ4</accession>
<evidence type="ECO:0000313" key="6">
    <source>
        <dbReference type="Proteomes" id="UP000189431"/>
    </source>
</evidence>
<evidence type="ECO:0000256" key="2">
    <source>
        <dbReference type="ARBA" id="ARBA00023125"/>
    </source>
</evidence>
<evidence type="ECO:0000259" key="4">
    <source>
        <dbReference type="PROSITE" id="PS50995"/>
    </source>
</evidence>
<dbReference type="PRINTS" id="PR00598">
    <property type="entry name" value="HTHMARR"/>
</dbReference>
<dbReference type="PANTHER" id="PTHR42756:SF1">
    <property type="entry name" value="TRANSCRIPTIONAL REPRESSOR OF EMRAB OPERON"/>
    <property type="match status" value="1"/>
</dbReference>
<dbReference type="Gene3D" id="1.10.10.10">
    <property type="entry name" value="Winged helix-like DNA-binding domain superfamily/Winged helix DNA-binding domain"/>
    <property type="match status" value="1"/>
</dbReference>
<keyword evidence="1" id="KW-0805">Transcription regulation</keyword>
<dbReference type="Proteomes" id="UP000189431">
    <property type="component" value="Unassembled WGS sequence"/>
</dbReference>
<keyword evidence="6" id="KW-1185">Reference proteome</keyword>
<sequence>MLSQWHSERPDIDPSPMAITGRLARINGHINPKLQHVFGQYNLNPGEFDVLASLRRAGKPYTLTPNQLLDALMLTSGAMTNRIDRLEHKGLVARSPDPNDRRGVYVSLTDAGLDLIDKAVTDHTNNLHQLLAGLTTSEQANLADLLKKLLGHVEPVSSE</sequence>
<organism evidence="5 6">
    <name type="scientific">Salinivibrio costicola subsp. alcaliphilus</name>
    <dbReference type="NCBI Taxonomy" id="272773"/>
    <lineage>
        <taxon>Bacteria</taxon>
        <taxon>Pseudomonadati</taxon>
        <taxon>Pseudomonadota</taxon>
        <taxon>Gammaproteobacteria</taxon>
        <taxon>Vibrionales</taxon>
        <taxon>Vibrionaceae</taxon>
        <taxon>Salinivibrio</taxon>
    </lineage>
</organism>
<name>A0ABX3KQJ4_SALCS</name>